<dbReference type="InterPro" id="IPR034732">
    <property type="entry name" value="EPHD"/>
</dbReference>
<comment type="catalytic activity">
    <reaction evidence="6">
        <text>N(6),N(6),N(6)-trimethyl-L-lysyl(9)-[histone H3] + 2 2-oxoglutarate + 2 O2 = N(6)-methyl-L-lysyl(9)-[histone H3] + 2 formaldehyde + 2 succinate + 2 CO2</text>
        <dbReference type="Rhea" id="RHEA:60200"/>
        <dbReference type="Rhea" id="RHEA-COMP:15538"/>
        <dbReference type="Rhea" id="RHEA-COMP:15542"/>
        <dbReference type="ChEBI" id="CHEBI:15379"/>
        <dbReference type="ChEBI" id="CHEBI:16526"/>
        <dbReference type="ChEBI" id="CHEBI:16810"/>
        <dbReference type="ChEBI" id="CHEBI:16842"/>
        <dbReference type="ChEBI" id="CHEBI:30031"/>
        <dbReference type="ChEBI" id="CHEBI:61929"/>
        <dbReference type="ChEBI" id="CHEBI:61961"/>
        <dbReference type="EC" id="1.14.11.66"/>
    </reaction>
</comment>
<evidence type="ECO:0000259" key="9">
    <source>
        <dbReference type="PROSITE" id="PS51184"/>
    </source>
</evidence>
<protein>
    <recommendedName>
        <fullName evidence="2">[histone H3]-trimethyl-L-lysine(9) demethylase</fullName>
        <ecNumber evidence="2">1.14.11.66</ecNumber>
    </recommendedName>
</protein>
<sequence>MSQWVQNQEACTSSDICSGALVPENTTQKVSEDLNEPIFSNGRETIQMSNSFAKAHPQHQPTGSTEVLTFYPSMEEFRDFRGYINKIEKVGAHLKCGIAKIVPPEGWHPRPTRKNNYCDIDEFEINNPVKETIEGRSGVFHKTNRVYRKKMTVKEFRKIANSASYKNPKPELSGVELENEYFKNILLREPIYGADTEGSIYDPNVKEFNMNMLNTILDETKGTTRISGVNTVYLYFGMYKTTFPWHSEDMDLYSINYLHFGAPKYWFAISSDSAERFERLMHQQFAGHDSLCKAFLRHKSYIVSPSLLRAHNIPYGTMIQRPNEFIITFPKGYHMGFNTGYNLAESTNFATDRWIDYGKNAILCKCVKDTVEIDMRPFMLKYRPLEYEAWFNYWYGDRLKLDISKKKPKKGVAAKRKSDGNIAVITKRARLGADGTNSGGSISDGSPNEWSSNSSPNNSESLFTAYLNSKTNVNYDCSGAQELSTDSEDLTKKFKKITKDLLSFNTNLFAERQNNEINAKYWPHCDVCSYFQPLHARPRCSEVPKTSKRLLNIEHFAKTQVDIKDIKVSDSEDILLTCNNCHVSIHSCCYTAENPGENSSWLCLRCRDHTDIEIRSASCSLCELRGGALIPCQIGTDQTYVHVICALMNRRTTFNKPIGPTIAFVVPPPKQNVFKTLCPVLKLAYLSEFGNKYEHSRWECFVCKKSREGLIVCTLCIEDSTCHLPTTAHTTCARIAGYCFELRQFPKGLAMICDKHETDHLFDKAPSTFINLKCFDEVFAPIDGEQEYKKAIIEEIIRKPTSVVDFYDGSVSRDLTFEDIVSCECVRCDGINHQYGIRVRVKWDDDVVYDGYFRGFSHILEYVIMFSPDQKLRFPRSKIMSKREMQNASKKLA</sequence>
<dbReference type="PROSITE" id="PS51183">
    <property type="entry name" value="JMJN"/>
    <property type="match status" value="1"/>
</dbReference>
<dbReference type="Gene3D" id="3.10.330.70">
    <property type="match status" value="1"/>
</dbReference>
<dbReference type="SMART" id="SM00558">
    <property type="entry name" value="JmjC"/>
    <property type="match status" value="1"/>
</dbReference>
<dbReference type="PANTHER" id="PTHR10694">
    <property type="entry name" value="LYSINE-SPECIFIC DEMETHYLASE"/>
    <property type="match status" value="1"/>
</dbReference>
<proteinExistence type="inferred from homology"/>
<dbReference type="Proteomes" id="UP001152747">
    <property type="component" value="Unassembled WGS sequence"/>
</dbReference>
<dbReference type="OrthoDB" id="9547406at2759"/>
<feature type="region of interest" description="Disordered" evidence="7">
    <location>
        <begin position="434"/>
        <end position="457"/>
    </location>
</feature>
<evidence type="ECO:0000259" key="10">
    <source>
        <dbReference type="PROSITE" id="PS51805"/>
    </source>
</evidence>
<dbReference type="PROSITE" id="PS51184">
    <property type="entry name" value="JMJC"/>
    <property type="match status" value="1"/>
</dbReference>
<evidence type="ECO:0000256" key="3">
    <source>
        <dbReference type="ARBA" id="ARBA00022723"/>
    </source>
</evidence>
<dbReference type="PANTHER" id="PTHR10694:SF129">
    <property type="entry name" value="LYSINE-SPECIFIC DEMETHYLASE 4B-RELATED"/>
    <property type="match status" value="1"/>
</dbReference>
<feature type="compositionally biased region" description="Polar residues" evidence="7">
    <location>
        <begin position="435"/>
        <end position="445"/>
    </location>
</feature>
<dbReference type="GO" id="GO:0140684">
    <property type="term" value="F:histone H3K9me2/H3K9me3 demethylase activity"/>
    <property type="evidence" value="ECO:0007669"/>
    <property type="project" value="UniProtKB-EC"/>
</dbReference>
<keyword evidence="3" id="KW-0479">Metal-binding</keyword>
<dbReference type="Pfam" id="PF02373">
    <property type="entry name" value="JmjC"/>
    <property type="match status" value="1"/>
</dbReference>
<keyword evidence="4" id="KW-0863">Zinc-finger</keyword>
<gene>
    <name evidence="11" type="ORF">CAMP_LOCUS4884</name>
</gene>
<comment type="similarity">
    <text evidence="1">Belongs to the JHDM3 histone demethylase family.</text>
</comment>
<dbReference type="InterPro" id="IPR003349">
    <property type="entry name" value="JmjN"/>
</dbReference>
<organism evidence="11 12">
    <name type="scientific">Caenorhabditis angaria</name>
    <dbReference type="NCBI Taxonomy" id="860376"/>
    <lineage>
        <taxon>Eukaryota</taxon>
        <taxon>Metazoa</taxon>
        <taxon>Ecdysozoa</taxon>
        <taxon>Nematoda</taxon>
        <taxon>Chromadorea</taxon>
        <taxon>Rhabditida</taxon>
        <taxon>Rhabditina</taxon>
        <taxon>Rhabditomorpha</taxon>
        <taxon>Rhabditoidea</taxon>
        <taxon>Rhabditidae</taxon>
        <taxon>Peloderinae</taxon>
        <taxon>Caenorhabditis</taxon>
    </lineage>
</organism>
<keyword evidence="12" id="KW-1185">Reference proteome</keyword>
<feature type="domain" description="PHD-type" evidence="10">
    <location>
        <begin position="616"/>
        <end position="757"/>
    </location>
</feature>
<dbReference type="PROSITE" id="PS51805">
    <property type="entry name" value="EPHD"/>
    <property type="match status" value="1"/>
</dbReference>
<evidence type="ECO:0000259" key="8">
    <source>
        <dbReference type="PROSITE" id="PS51183"/>
    </source>
</evidence>
<dbReference type="GO" id="GO:0010468">
    <property type="term" value="P:regulation of gene expression"/>
    <property type="evidence" value="ECO:0007669"/>
    <property type="project" value="TreeGrafter"/>
</dbReference>
<feature type="domain" description="JmjC" evidence="9">
    <location>
        <begin position="178"/>
        <end position="366"/>
    </location>
</feature>
<dbReference type="EC" id="1.14.11.66" evidence="2"/>
<evidence type="ECO:0000256" key="4">
    <source>
        <dbReference type="ARBA" id="ARBA00022771"/>
    </source>
</evidence>
<dbReference type="SUPFAM" id="SSF51197">
    <property type="entry name" value="Clavaminate synthase-like"/>
    <property type="match status" value="1"/>
</dbReference>
<feature type="domain" description="JmjN" evidence="8">
    <location>
        <begin position="67"/>
        <end position="110"/>
    </location>
</feature>
<dbReference type="GO" id="GO:0051864">
    <property type="term" value="F:histone H3K36 demethylase activity"/>
    <property type="evidence" value="ECO:0007669"/>
    <property type="project" value="TreeGrafter"/>
</dbReference>
<reference evidence="11" key="1">
    <citation type="submission" date="2022-11" db="EMBL/GenBank/DDBJ databases">
        <authorList>
            <person name="Kikuchi T."/>
        </authorList>
    </citation>
    <scope>NUCLEOTIDE SEQUENCE</scope>
    <source>
        <strain evidence="11">PS1010</strain>
    </source>
</reference>
<dbReference type="GO" id="GO:0000785">
    <property type="term" value="C:chromatin"/>
    <property type="evidence" value="ECO:0007669"/>
    <property type="project" value="TreeGrafter"/>
</dbReference>
<evidence type="ECO:0000256" key="6">
    <source>
        <dbReference type="ARBA" id="ARBA00049349"/>
    </source>
</evidence>
<dbReference type="SMART" id="SM00545">
    <property type="entry name" value="JmjN"/>
    <property type="match status" value="1"/>
</dbReference>
<keyword evidence="5" id="KW-0862">Zinc</keyword>
<evidence type="ECO:0000256" key="2">
    <source>
        <dbReference type="ARBA" id="ARBA00012900"/>
    </source>
</evidence>
<feature type="compositionally biased region" description="Low complexity" evidence="7">
    <location>
        <begin position="446"/>
        <end position="457"/>
    </location>
</feature>
<evidence type="ECO:0000256" key="1">
    <source>
        <dbReference type="ARBA" id="ARBA00009711"/>
    </source>
</evidence>
<evidence type="ECO:0000256" key="5">
    <source>
        <dbReference type="ARBA" id="ARBA00022833"/>
    </source>
</evidence>
<dbReference type="GO" id="GO:0005634">
    <property type="term" value="C:nucleus"/>
    <property type="evidence" value="ECO:0007669"/>
    <property type="project" value="TreeGrafter"/>
</dbReference>
<dbReference type="Gene3D" id="2.30.30.140">
    <property type="match status" value="1"/>
</dbReference>
<dbReference type="EMBL" id="CANHGI010000002">
    <property type="protein sequence ID" value="CAI5442247.1"/>
    <property type="molecule type" value="Genomic_DNA"/>
</dbReference>
<dbReference type="GO" id="GO:0008270">
    <property type="term" value="F:zinc ion binding"/>
    <property type="evidence" value="ECO:0007669"/>
    <property type="project" value="UniProtKB-KW"/>
</dbReference>
<dbReference type="InterPro" id="IPR003347">
    <property type="entry name" value="JmjC_dom"/>
</dbReference>
<accession>A0A9P1IAA7</accession>
<dbReference type="AlphaFoldDB" id="A0A9P1IAA7"/>
<comment type="caution">
    <text evidence="11">The sequence shown here is derived from an EMBL/GenBank/DDBJ whole genome shotgun (WGS) entry which is preliminary data.</text>
</comment>
<name>A0A9P1IAA7_9PELO</name>
<dbReference type="Pfam" id="PF02375">
    <property type="entry name" value="JmjN"/>
    <property type="match status" value="1"/>
</dbReference>
<evidence type="ECO:0000256" key="7">
    <source>
        <dbReference type="SAM" id="MobiDB-lite"/>
    </source>
</evidence>
<dbReference type="Gene3D" id="2.60.120.650">
    <property type="entry name" value="Cupin"/>
    <property type="match status" value="1"/>
</dbReference>
<evidence type="ECO:0000313" key="11">
    <source>
        <dbReference type="EMBL" id="CAI5442247.1"/>
    </source>
</evidence>
<evidence type="ECO:0000313" key="12">
    <source>
        <dbReference type="Proteomes" id="UP001152747"/>
    </source>
</evidence>